<evidence type="ECO:0000313" key="8">
    <source>
        <dbReference type="Proteomes" id="UP000024559"/>
    </source>
</evidence>
<keyword evidence="4 6" id="KW-1133">Transmembrane helix</keyword>
<dbReference type="Proteomes" id="UP000024559">
    <property type="component" value="Chromosome"/>
</dbReference>
<keyword evidence="3 6" id="KW-0812">Transmembrane</keyword>
<gene>
    <name evidence="7" type="ORF">X841_05525</name>
</gene>
<proteinExistence type="predicted"/>
<evidence type="ECO:0000313" key="7">
    <source>
        <dbReference type="EMBL" id="ETW89647.1"/>
    </source>
</evidence>
<protein>
    <submittedName>
        <fullName evidence="7">MFS transporter</fullName>
    </submittedName>
</protein>
<feature type="transmembrane region" description="Helical" evidence="6">
    <location>
        <begin position="330"/>
        <end position="355"/>
    </location>
</feature>
<evidence type="ECO:0000256" key="4">
    <source>
        <dbReference type="ARBA" id="ARBA00022989"/>
    </source>
</evidence>
<evidence type="ECO:0000256" key="6">
    <source>
        <dbReference type="SAM" id="Phobius"/>
    </source>
</evidence>
<feature type="transmembrane region" description="Helical" evidence="6">
    <location>
        <begin position="132"/>
        <end position="151"/>
    </location>
</feature>
<feature type="transmembrane region" description="Helical" evidence="6">
    <location>
        <begin position="205"/>
        <end position="223"/>
    </location>
</feature>
<dbReference type="HOGENOM" id="CLU_061177_0_0_9"/>
<feature type="transmembrane region" description="Helical" evidence="6">
    <location>
        <begin position="243"/>
        <end position="263"/>
    </location>
</feature>
<dbReference type="SUPFAM" id="SSF103473">
    <property type="entry name" value="MFS general substrate transporter"/>
    <property type="match status" value="1"/>
</dbReference>
<dbReference type="InterPro" id="IPR036259">
    <property type="entry name" value="MFS_trans_sf"/>
</dbReference>
<feature type="transmembrane region" description="Helical" evidence="6">
    <location>
        <begin position="40"/>
        <end position="58"/>
    </location>
</feature>
<dbReference type="PATRIC" id="fig|1433289.7.peg.1123"/>
<dbReference type="EMBL" id="AZJT01000045">
    <property type="protein sequence ID" value="ETW89647.1"/>
    <property type="molecule type" value="Genomic_DNA"/>
</dbReference>
<keyword evidence="2" id="KW-1003">Cell membrane</keyword>
<name>A0A0E2Q2Y7_STRTR</name>
<dbReference type="PANTHER" id="PTHR23513:SF6">
    <property type="entry name" value="MAJOR FACILITATOR SUPERFAMILY ASSOCIATED DOMAIN-CONTAINING PROTEIN"/>
    <property type="match status" value="1"/>
</dbReference>
<comment type="caution">
    <text evidence="7">The sequence shown here is derived from an EMBL/GenBank/DDBJ whole genome shotgun (WGS) entry which is preliminary data.</text>
</comment>
<dbReference type="Gene3D" id="1.20.1250.20">
    <property type="entry name" value="MFS general substrate transporter like domains"/>
    <property type="match status" value="1"/>
</dbReference>
<keyword evidence="5 6" id="KW-0472">Membrane</keyword>
<feature type="transmembrane region" description="Helical" evidence="6">
    <location>
        <begin position="70"/>
        <end position="87"/>
    </location>
</feature>
<comment type="subcellular location">
    <subcellularLocation>
        <location evidence="1">Cell membrane</location>
        <topology evidence="1">Multi-pass membrane protein</topology>
    </subcellularLocation>
</comment>
<dbReference type="RefSeq" id="WP_084828784.1">
    <property type="nucleotide sequence ID" value="NZ_CM002372.1"/>
</dbReference>
<dbReference type="Pfam" id="PF07690">
    <property type="entry name" value="MFS_1"/>
    <property type="match status" value="1"/>
</dbReference>
<dbReference type="GO" id="GO:0022857">
    <property type="term" value="F:transmembrane transporter activity"/>
    <property type="evidence" value="ECO:0007669"/>
    <property type="project" value="InterPro"/>
</dbReference>
<dbReference type="GO" id="GO:0005886">
    <property type="term" value="C:plasma membrane"/>
    <property type="evidence" value="ECO:0007669"/>
    <property type="project" value="UniProtKB-SubCell"/>
</dbReference>
<feature type="transmembrane region" description="Helical" evidence="6">
    <location>
        <begin position="157"/>
        <end position="184"/>
    </location>
</feature>
<evidence type="ECO:0000256" key="2">
    <source>
        <dbReference type="ARBA" id="ARBA00022475"/>
    </source>
</evidence>
<evidence type="ECO:0000256" key="5">
    <source>
        <dbReference type="ARBA" id="ARBA00023136"/>
    </source>
</evidence>
<feature type="transmembrane region" description="Helical" evidence="6">
    <location>
        <begin position="270"/>
        <end position="287"/>
    </location>
</feature>
<dbReference type="AlphaFoldDB" id="A0A0E2Q2Y7"/>
<feature type="transmembrane region" description="Helical" evidence="6">
    <location>
        <begin position="361"/>
        <end position="383"/>
    </location>
</feature>
<evidence type="ECO:0000256" key="3">
    <source>
        <dbReference type="ARBA" id="ARBA00022692"/>
    </source>
</evidence>
<feature type="transmembrane region" description="Helical" evidence="6">
    <location>
        <begin position="12"/>
        <end position="34"/>
    </location>
</feature>
<feature type="transmembrane region" description="Helical" evidence="6">
    <location>
        <begin position="293"/>
        <end position="318"/>
    </location>
</feature>
<organism evidence="7 8">
    <name type="scientific">Streptococcus thermophilus M17PTZA496</name>
    <dbReference type="NCBI Taxonomy" id="1433289"/>
    <lineage>
        <taxon>Bacteria</taxon>
        <taxon>Bacillati</taxon>
        <taxon>Bacillota</taxon>
        <taxon>Bacilli</taxon>
        <taxon>Lactobacillales</taxon>
        <taxon>Streptococcaceae</taxon>
        <taxon>Streptococcus</taxon>
    </lineage>
</organism>
<sequence length="390" mass="44107">MKIKKYAALSIYFNRFSSLISEYGYTILINILLSRISVQLVMYFWVVKCLAAIVTNRINISNSKLSRKYLLILLEITKAILLFLLGFGLNHIIVLLVVFIIEVVNVLFSSLLYSCVPIIIDKDSLIKFNARYTSIGSVSYFLAPLFVGLFINKSHFLLFTVYALLLIVGATSLLFLPNISTLNLKEERKKQNLNITLFNILRSKKIALVLLSGVIVGSIGVVYDTYEVVYLTKYLGISDSMYSFSLSFLAVSFLVMSFLLSFVKQISSHMKAFALGLSFYVLYLLLFSTSSNIYTVLMSYVFLAIGQTMMGIIETNYFQLSLNMKELQKLYIYSETLHSVFSGIAVLVIGSFAFLSSHLVLVFRSLAVFALFILLCYCVFVNLKKLSIDK</sequence>
<reference evidence="8" key="1">
    <citation type="submission" date="2013-12" db="EMBL/GenBank/DDBJ databases">
        <title>Genome sequences of Streptococcus thermophilus strains MTH17CL396 and M17PTZA496 isolated from Fontina cheese in Valle d'Aosta region (Italy).</title>
        <authorList>
            <person name="Treu L."/>
            <person name="Giacomini A."/>
            <person name="Corich V."/>
            <person name="Vendramin V."/>
            <person name="Bovo B."/>
        </authorList>
    </citation>
    <scope>NUCLEOTIDE SEQUENCE [LARGE SCALE GENOMIC DNA]</scope>
    <source>
        <strain evidence="8">M17PTZA496</strain>
    </source>
</reference>
<accession>A0A0E2Q2Y7</accession>
<dbReference type="PANTHER" id="PTHR23513">
    <property type="entry name" value="INTEGRAL MEMBRANE EFFLUX PROTEIN-RELATED"/>
    <property type="match status" value="1"/>
</dbReference>
<feature type="transmembrane region" description="Helical" evidence="6">
    <location>
        <begin position="93"/>
        <end position="120"/>
    </location>
</feature>
<evidence type="ECO:0000256" key="1">
    <source>
        <dbReference type="ARBA" id="ARBA00004651"/>
    </source>
</evidence>
<dbReference type="InterPro" id="IPR011701">
    <property type="entry name" value="MFS"/>
</dbReference>